<name>A0AA85AJC7_9TREM</name>
<accession>A0AA85AJC7</accession>
<dbReference type="AlphaFoldDB" id="A0AA85AJC7"/>
<evidence type="ECO:0000313" key="1">
    <source>
        <dbReference type="Proteomes" id="UP000050790"/>
    </source>
</evidence>
<dbReference type="Proteomes" id="UP000050790">
    <property type="component" value="Unassembled WGS sequence"/>
</dbReference>
<reference evidence="2" key="1">
    <citation type="submission" date="2023-11" db="UniProtKB">
        <authorList>
            <consortium name="WormBaseParasite"/>
        </authorList>
    </citation>
    <scope>IDENTIFICATION</scope>
</reference>
<protein>
    <submittedName>
        <fullName evidence="2">Uncharacterized protein</fullName>
    </submittedName>
</protein>
<organism evidence="1 2">
    <name type="scientific">Schistosoma margrebowiei</name>
    <dbReference type="NCBI Taxonomy" id="48269"/>
    <lineage>
        <taxon>Eukaryota</taxon>
        <taxon>Metazoa</taxon>
        <taxon>Spiralia</taxon>
        <taxon>Lophotrochozoa</taxon>
        <taxon>Platyhelminthes</taxon>
        <taxon>Trematoda</taxon>
        <taxon>Digenea</taxon>
        <taxon>Strigeidida</taxon>
        <taxon>Schistosomatoidea</taxon>
        <taxon>Schistosomatidae</taxon>
        <taxon>Schistosoma</taxon>
    </lineage>
</organism>
<proteinExistence type="predicted"/>
<dbReference type="WBParaSite" id="SMRG1_85720.1">
    <property type="protein sequence ID" value="SMRG1_85720.1"/>
    <property type="gene ID" value="SMRG1_85720"/>
</dbReference>
<sequence>MQRIRLNQPRPHFPKRFENLDSDKKIVPKFRFKFGRKNVKKFRVKFTGAIDLLGPHYLGTIGNFLNGWHWSKSRILNKNQVIEVTTMLHSTGKISVYYDEIPHDLGRYKMESIVEGVTYCKRGGIKY</sequence>
<evidence type="ECO:0000313" key="2">
    <source>
        <dbReference type="WBParaSite" id="SMRG1_85720.1"/>
    </source>
</evidence>